<dbReference type="PROSITE" id="PS50893">
    <property type="entry name" value="ABC_TRANSPORTER_2"/>
    <property type="match status" value="1"/>
</dbReference>
<protein>
    <submittedName>
        <fullName evidence="6">Metal ABC transporter ATP-binding protein</fullName>
    </submittedName>
</protein>
<evidence type="ECO:0000256" key="1">
    <source>
        <dbReference type="ARBA" id="ARBA00005417"/>
    </source>
</evidence>
<dbReference type="InterPro" id="IPR027417">
    <property type="entry name" value="P-loop_NTPase"/>
</dbReference>
<dbReference type="EMBL" id="JAGQKZ010000001">
    <property type="protein sequence ID" value="MCA9391643.1"/>
    <property type="molecule type" value="Genomic_DNA"/>
</dbReference>
<evidence type="ECO:0000313" key="6">
    <source>
        <dbReference type="EMBL" id="MCA9391643.1"/>
    </source>
</evidence>
<dbReference type="InterPro" id="IPR003439">
    <property type="entry name" value="ABC_transporter-like_ATP-bd"/>
</dbReference>
<dbReference type="InterPro" id="IPR050153">
    <property type="entry name" value="Metal_Ion_Import_ABC"/>
</dbReference>
<dbReference type="GO" id="GO:0016887">
    <property type="term" value="F:ATP hydrolysis activity"/>
    <property type="evidence" value="ECO:0007669"/>
    <property type="project" value="InterPro"/>
</dbReference>
<dbReference type="Proteomes" id="UP000751518">
    <property type="component" value="Unassembled WGS sequence"/>
</dbReference>
<dbReference type="PANTHER" id="PTHR42734">
    <property type="entry name" value="METAL TRANSPORT SYSTEM ATP-BINDING PROTEIN TM_0124-RELATED"/>
    <property type="match status" value="1"/>
</dbReference>
<comment type="similarity">
    <text evidence="1">Belongs to the ABC transporter superfamily.</text>
</comment>
<dbReference type="GO" id="GO:0005524">
    <property type="term" value="F:ATP binding"/>
    <property type="evidence" value="ECO:0007669"/>
    <property type="project" value="UniProtKB-KW"/>
</dbReference>
<comment type="caution">
    <text evidence="6">The sequence shown here is derived from an EMBL/GenBank/DDBJ whole genome shotgun (WGS) entry which is preliminary data.</text>
</comment>
<evidence type="ECO:0000259" key="5">
    <source>
        <dbReference type="PROSITE" id="PS50893"/>
    </source>
</evidence>
<dbReference type="AlphaFoldDB" id="A0A955LJK6"/>
<dbReference type="Pfam" id="PF00005">
    <property type="entry name" value="ABC_tran"/>
    <property type="match status" value="1"/>
</dbReference>
<feature type="domain" description="ABC transporter" evidence="5">
    <location>
        <begin position="6"/>
        <end position="231"/>
    </location>
</feature>
<gene>
    <name evidence="6" type="ORF">KC614_00370</name>
</gene>
<reference evidence="6" key="2">
    <citation type="journal article" date="2021" name="Microbiome">
        <title>Successional dynamics and alternative stable states in a saline activated sludge microbial community over 9 years.</title>
        <authorList>
            <person name="Wang Y."/>
            <person name="Ye J."/>
            <person name="Ju F."/>
            <person name="Liu L."/>
            <person name="Boyd J.A."/>
            <person name="Deng Y."/>
            <person name="Parks D.H."/>
            <person name="Jiang X."/>
            <person name="Yin X."/>
            <person name="Woodcroft B.J."/>
            <person name="Tyson G.W."/>
            <person name="Hugenholtz P."/>
            <person name="Polz M.F."/>
            <person name="Zhang T."/>
        </authorList>
    </citation>
    <scope>NUCLEOTIDE SEQUENCE</scope>
    <source>
        <strain evidence="6">HKST-UBA03</strain>
    </source>
</reference>
<keyword evidence="3" id="KW-0547">Nucleotide-binding</keyword>
<organism evidence="6 7">
    <name type="scientific">candidate division WWE3 bacterium</name>
    <dbReference type="NCBI Taxonomy" id="2053526"/>
    <lineage>
        <taxon>Bacteria</taxon>
        <taxon>Katanobacteria</taxon>
    </lineage>
</organism>
<evidence type="ECO:0000256" key="4">
    <source>
        <dbReference type="ARBA" id="ARBA00022840"/>
    </source>
</evidence>
<accession>A0A955LJK6</accession>
<sequence length="240" mass="26547">MAKAILKVKNLNVEFDGHKVLDDISFVVDKNDTLAIIGPNGAGKTVLFKCLLGLLPYDGKVEWDKNMKVGYVPQKLYVDNDLPLTVGEFLGFREKDARKAIEVLKQVGFSSDELEKDGSGQLLQSKRLGVLSGGELQRVLIAFALIGNPNVLLLDEPTSGVDVSAEETVYTLTDRLKKESGLTVIFISHELGIVYKHATSVLCLNKEKICFGPPSEAIDEEKLKELYGESVNFHYHEEVH</sequence>
<reference evidence="6" key="1">
    <citation type="submission" date="2020-04" db="EMBL/GenBank/DDBJ databases">
        <authorList>
            <person name="Zhang T."/>
        </authorList>
    </citation>
    <scope>NUCLEOTIDE SEQUENCE</scope>
    <source>
        <strain evidence="6">HKST-UBA03</strain>
    </source>
</reference>
<proteinExistence type="inferred from homology"/>
<dbReference type="SUPFAM" id="SSF52540">
    <property type="entry name" value="P-loop containing nucleoside triphosphate hydrolases"/>
    <property type="match status" value="1"/>
</dbReference>
<dbReference type="Gene3D" id="3.40.50.300">
    <property type="entry name" value="P-loop containing nucleotide triphosphate hydrolases"/>
    <property type="match status" value="1"/>
</dbReference>
<dbReference type="PANTHER" id="PTHR42734:SF17">
    <property type="entry name" value="METAL TRANSPORT SYSTEM ATP-BINDING PROTEIN TM_0124-RELATED"/>
    <property type="match status" value="1"/>
</dbReference>
<name>A0A955LJK6_UNCKA</name>
<keyword evidence="4 6" id="KW-0067">ATP-binding</keyword>
<evidence type="ECO:0000256" key="2">
    <source>
        <dbReference type="ARBA" id="ARBA00022448"/>
    </source>
</evidence>
<evidence type="ECO:0000313" key="7">
    <source>
        <dbReference type="Proteomes" id="UP000751518"/>
    </source>
</evidence>
<evidence type="ECO:0000256" key="3">
    <source>
        <dbReference type="ARBA" id="ARBA00022741"/>
    </source>
</evidence>
<keyword evidence="2" id="KW-0813">Transport</keyword>
<dbReference type="InterPro" id="IPR003593">
    <property type="entry name" value="AAA+_ATPase"/>
</dbReference>
<dbReference type="SMART" id="SM00382">
    <property type="entry name" value="AAA"/>
    <property type="match status" value="1"/>
</dbReference>